<feature type="transmembrane region" description="Helical" evidence="2">
    <location>
        <begin position="64"/>
        <end position="83"/>
    </location>
</feature>
<feature type="transmembrane region" description="Helical" evidence="2">
    <location>
        <begin position="127"/>
        <end position="145"/>
    </location>
</feature>
<keyword evidence="2" id="KW-0472">Membrane</keyword>
<keyword evidence="2" id="KW-0812">Transmembrane</keyword>
<accession>A0ABV4HZV5</accession>
<feature type="transmembrane region" description="Helical" evidence="2">
    <location>
        <begin position="12"/>
        <end position="29"/>
    </location>
</feature>
<keyword evidence="5" id="KW-1185">Reference proteome</keyword>
<dbReference type="Gene3D" id="3.30.70.270">
    <property type="match status" value="1"/>
</dbReference>
<dbReference type="PROSITE" id="PS51257">
    <property type="entry name" value="PROKAR_LIPOPROTEIN"/>
    <property type="match status" value="1"/>
</dbReference>
<dbReference type="SMART" id="SM00267">
    <property type="entry name" value="GGDEF"/>
    <property type="match status" value="1"/>
</dbReference>
<feature type="transmembrane region" description="Helical" evidence="2">
    <location>
        <begin position="288"/>
        <end position="310"/>
    </location>
</feature>
<dbReference type="CDD" id="cd01949">
    <property type="entry name" value="GGDEF"/>
    <property type="match status" value="1"/>
</dbReference>
<dbReference type="InterPro" id="IPR029787">
    <property type="entry name" value="Nucleotide_cyclase"/>
</dbReference>
<feature type="transmembrane region" description="Helical" evidence="2">
    <location>
        <begin position="157"/>
        <end position="178"/>
    </location>
</feature>
<dbReference type="Proteomes" id="UP001566476">
    <property type="component" value="Unassembled WGS sequence"/>
</dbReference>
<protein>
    <submittedName>
        <fullName evidence="4">GGDEF domain-containing protein</fullName>
    </submittedName>
</protein>
<feature type="transmembrane region" description="Helical" evidence="2">
    <location>
        <begin position="190"/>
        <end position="212"/>
    </location>
</feature>
<evidence type="ECO:0000259" key="3">
    <source>
        <dbReference type="PROSITE" id="PS50887"/>
    </source>
</evidence>
<dbReference type="PROSITE" id="PS50887">
    <property type="entry name" value="GGDEF"/>
    <property type="match status" value="1"/>
</dbReference>
<dbReference type="SUPFAM" id="SSF55073">
    <property type="entry name" value="Nucleotide cyclase"/>
    <property type="match status" value="1"/>
</dbReference>
<reference evidence="4 5" key="1">
    <citation type="submission" date="2024-07" db="EMBL/GenBank/DDBJ databases">
        <authorList>
            <person name="Thanompreechachai J."/>
            <person name="Duangmal K."/>
        </authorList>
    </citation>
    <scope>NUCLEOTIDE SEQUENCE [LARGE SCALE GENOMIC DNA]</scope>
    <source>
        <strain evidence="4 5">TBRC 1896</strain>
    </source>
</reference>
<evidence type="ECO:0000256" key="2">
    <source>
        <dbReference type="SAM" id="Phobius"/>
    </source>
</evidence>
<feature type="transmembrane region" description="Helical" evidence="2">
    <location>
        <begin position="98"/>
        <end position="115"/>
    </location>
</feature>
<dbReference type="RefSeq" id="WP_370718016.1">
    <property type="nucleotide sequence ID" value="NZ_JBGGTQ010000003.1"/>
</dbReference>
<feature type="domain" description="GGDEF" evidence="3">
    <location>
        <begin position="354"/>
        <end position="481"/>
    </location>
</feature>
<feature type="transmembrane region" description="Helical" evidence="2">
    <location>
        <begin position="35"/>
        <end position="52"/>
    </location>
</feature>
<dbReference type="EMBL" id="JBGGTQ010000003">
    <property type="protein sequence ID" value="MEZ0491963.1"/>
    <property type="molecule type" value="Genomic_DNA"/>
</dbReference>
<feature type="region of interest" description="Disordered" evidence="1">
    <location>
        <begin position="480"/>
        <end position="514"/>
    </location>
</feature>
<dbReference type="InterPro" id="IPR000160">
    <property type="entry name" value="GGDEF_dom"/>
</dbReference>
<name>A0ABV4HZV5_9ACTN</name>
<dbReference type="InterPro" id="IPR050469">
    <property type="entry name" value="Diguanylate_Cyclase"/>
</dbReference>
<evidence type="ECO:0000256" key="1">
    <source>
        <dbReference type="SAM" id="MobiDB-lite"/>
    </source>
</evidence>
<dbReference type="PANTHER" id="PTHR45138:SF24">
    <property type="entry name" value="DIGUANYLATE CYCLASE DGCC-RELATED"/>
    <property type="match status" value="1"/>
</dbReference>
<comment type="caution">
    <text evidence="4">The sequence shown here is derived from an EMBL/GenBank/DDBJ whole genome shotgun (WGS) entry which is preliminary data.</text>
</comment>
<dbReference type="InterPro" id="IPR043128">
    <property type="entry name" value="Rev_trsase/Diguanyl_cyclase"/>
</dbReference>
<proteinExistence type="predicted"/>
<dbReference type="NCBIfam" id="TIGR00254">
    <property type="entry name" value="GGDEF"/>
    <property type="match status" value="1"/>
</dbReference>
<feature type="transmembrane region" description="Helical" evidence="2">
    <location>
        <begin position="262"/>
        <end position="282"/>
    </location>
</feature>
<keyword evidence="2" id="KW-1133">Transmembrane helix</keyword>
<organism evidence="4 5">
    <name type="scientific">Kineococcus mangrovi</name>
    <dbReference type="NCBI Taxonomy" id="1660183"/>
    <lineage>
        <taxon>Bacteria</taxon>
        <taxon>Bacillati</taxon>
        <taxon>Actinomycetota</taxon>
        <taxon>Actinomycetes</taxon>
        <taxon>Kineosporiales</taxon>
        <taxon>Kineosporiaceae</taxon>
        <taxon>Kineococcus</taxon>
    </lineage>
</organism>
<evidence type="ECO:0000313" key="5">
    <source>
        <dbReference type="Proteomes" id="UP001566476"/>
    </source>
</evidence>
<evidence type="ECO:0000313" key="4">
    <source>
        <dbReference type="EMBL" id="MEZ0491963.1"/>
    </source>
</evidence>
<sequence>MSRLLRRPPPWVSYLLLGGTVALACLLTTGTLHDALLAAVGCSSAVAVAVGVRTHRPVQPRAWWAMAAGMLCWGTGDALYVLVYDVGGSQAYPAWPDAAYLLAYPFLGFSLLALARKARPGRDVEGVIDATVLSVGAGLLSWVFLLEPALRTLSQDLLGGAVSAVYPVADVFVLAMLVRLTSAAGARSPSFALLCSGTVMMLVADASYQVAYAAAGYDGLGLDPAWLLAYLLWGASALHPSMRRLSDPAPGTGHGELGGGRLVLLAGASLLAPATLTLQLLLQQHPSSWAVAITSAVLFLLVVTRMWTLLRRLRVQAEQLGDLARTDPLTGLLNRRSGDAVLARTSARCAQDGSDLVVVLLDLDHFKAFNDTYGHPAGDRLLVGAARAWGEVLAGAGGQLARWGGEEFLVVLVGLERAGVDAVLDRMRGVVPAGRTFSAGAARWNVGTGGVVDLAALVAAADEALYAAKAAGRDRTCWAPEPAGPVTGQDAGTSAVPAVPVRTAHRTAQPAPRG</sequence>
<dbReference type="Pfam" id="PF00990">
    <property type="entry name" value="GGDEF"/>
    <property type="match status" value="1"/>
</dbReference>
<dbReference type="PANTHER" id="PTHR45138">
    <property type="entry name" value="REGULATORY COMPONENTS OF SENSORY TRANSDUCTION SYSTEM"/>
    <property type="match status" value="1"/>
</dbReference>
<gene>
    <name evidence="4" type="ORF">AB2L28_06910</name>
</gene>